<keyword evidence="2" id="KW-1185">Reference proteome</keyword>
<evidence type="ECO:0000313" key="2">
    <source>
        <dbReference type="Proteomes" id="UP000821845"/>
    </source>
</evidence>
<dbReference type="Proteomes" id="UP000821845">
    <property type="component" value="Chromosome 2"/>
</dbReference>
<name>A0ACB7SSY7_HYAAI</name>
<protein>
    <submittedName>
        <fullName evidence="1">Uncharacterized protein</fullName>
    </submittedName>
</protein>
<proteinExistence type="predicted"/>
<comment type="caution">
    <text evidence="1">The sequence shown here is derived from an EMBL/GenBank/DDBJ whole genome shotgun (WGS) entry which is preliminary data.</text>
</comment>
<evidence type="ECO:0000313" key="1">
    <source>
        <dbReference type="EMBL" id="KAH6937710.1"/>
    </source>
</evidence>
<reference evidence="1" key="1">
    <citation type="submission" date="2020-05" db="EMBL/GenBank/DDBJ databases">
        <title>Large-scale comparative analyses of tick genomes elucidate their genetic diversity and vector capacities.</title>
        <authorList>
            <person name="Jia N."/>
            <person name="Wang J."/>
            <person name="Shi W."/>
            <person name="Du L."/>
            <person name="Sun Y."/>
            <person name="Zhan W."/>
            <person name="Jiang J."/>
            <person name="Wang Q."/>
            <person name="Zhang B."/>
            <person name="Ji P."/>
            <person name="Sakyi L.B."/>
            <person name="Cui X."/>
            <person name="Yuan T."/>
            <person name="Jiang B."/>
            <person name="Yang W."/>
            <person name="Lam T.T.-Y."/>
            <person name="Chang Q."/>
            <person name="Ding S."/>
            <person name="Wang X."/>
            <person name="Zhu J."/>
            <person name="Ruan X."/>
            <person name="Zhao L."/>
            <person name="Wei J."/>
            <person name="Que T."/>
            <person name="Du C."/>
            <person name="Cheng J."/>
            <person name="Dai P."/>
            <person name="Han X."/>
            <person name="Huang E."/>
            <person name="Gao Y."/>
            <person name="Liu J."/>
            <person name="Shao H."/>
            <person name="Ye R."/>
            <person name="Li L."/>
            <person name="Wei W."/>
            <person name="Wang X."/>
            <person name="Wang C."/>
            <person name="Yang T."/>
            <person name="Huo Q."/>
            <person name="Li W."/>
            <person name="Guo W."/>
            <person name="Chen H."/>
            <person name="Zhou L."/>
            <person name="Ni X."/>
            <person name="Tian J."/>
            <person name="Zhou Y."/>
            <person name="Sheng Y."/>
            <person name="Liu T."/>
            <person name="Pan Y."/>
            <person name="Xia L."/>
            <person name="Li J."/>
            <person name="Zhao F."/>
            <person name="Cao W."/>
        </authorList>
    </citation>
    <scope>NUCLEOTIDE SEQUENCE</scope>
    <source>
        <strain evidence="1">Hyas-2018</strain>
    </source>
</reference>
<accession>A0ACB7SSY7</accession>
<organism evidence="1 2">
    <name type="scientific">Hyalomma asiaticum</name>
    <name type="common">Tick</name>
    <dbReference type="NCBI Taxonomy" id="266040"/>
    <lineage>
        <taxon>Eukaryota</taxon>
        <taxon>Metazoa</taxon>
        <taxon>Ecdysozoa</taxon>
        <taxon>Arthropoda</taxon>
        <taxon>Chelicerata</taxon>
        <taxon>Arachnida</taxon>
        <taxon>Acari</taxon>
        <taxon>Parasitiformes</taxon>
        <taxon>Ixodida</taxon>
        <taxon>Ixodoidea</taxon>
        <taxon>Ixodidae</taxon>
        <taxon>Hyalomminae</taxon>
        <taxon>Hyalomma</taxon>
    </lineage>
</organism>
<dbReference type="EMBL" id="CM023482">
    <property type="protein sequence ID" value="KAH6937710.1"/>
    <property type="molecule type" value="Genomic_DNA"/>
</dbReference>
<gene>
    <name evidence="1" type="ORF">HPB50_003683</name>
</gene>
<sequence length="697" mass="78189">MTSPVKYGVDVPGPRLRFLRLDHAAFVGAVGLITGTLCIAVPILLRLNLIRCEGSQCLSMERDMNVAMDTSADPCSDFYQHVCGQWVPGKVSYRYVTYKYSNSRNRDLVRQLLSRLSLNPEHHQTIGDKLAILYLSCYAGVDNEESIGDFLRLLGLTWPKRTPSSAFEVLDIMAASSLDYGFSLFWTFAIGRHPRRPRRNVLYLMSDRGLILWKSSTTQLARRGTLRHFLRLCAERVGATGQSYDRMIRDVIGTHEAIMYILSTGYATTSRPEYLNYSDPDLRRAVNRHMPDHLQQWSENTLVCLQLGLFSLFRDELRSAEKAASLKLYLGAYLVWKMTAFASRYLTYAVMAEGGAPMLVERYLTAQCTDLINTALPLTVWKFQQDKIDNASRHAIFDIYALLRRALVDLVAGHDSDAASKIADFADTLSLGAFNLSVTRRQVDNLYAFVPQLKSDKIRTFLDLYSKVAVSTLAMLKNSTTTGGASLPHVPHLATSPVYRLLVTREIAIRPFTFLWPAFHHEYPAAVNMGLLGTFIARGLVDMVYYMFFQDDDFKTLPLADVKFPPALLSFIGRLGQNLKDSMQTASETQIHELTKQVIAGHLASRALARVTPSKPSSYFSSLPADRLFYIATCFKHCQMHPTFQSFAACNVVTPRLPGFAQAFGCDVTSRLAFSLGDIPDEATDIVNELVRNTSTL</sequence>